<evidence type="ECO:0000256" key="1">
    <source>
        <dbReference type="ARBA" id="ARBA00004651"/>
    </source>
</evidence>
<keyword evidence="2" id="KW-0813">Transport</keyword>
<reference evidence="10 11" key="1">
    <citation type="submission" date="2020-02" db="EMBL/GenBank/DDBJ databases">
        <authorList>
            <person name="Kim M.K."/>
        </authorList>
    </citation>
    <scope>NUCLEOTIDE SEQUENCE [LARGE SCALE GENOMIC DNA]</scope>
    <source>
        <strain evidence="10 11">17J57-3</strain>
    </source>
</reference>
<feature type="transmembrane region" description="Helical" evidence="9">
    <location>
        <begin position="68"/>
        <end position="88"/>
    </location>
</feature>
<feature type="transmembrane region" description="Helical" evidence="9">
    <location>
        <begin position="259"/>
        <end position="280"/>
    </location>
</feature>
<dbReference type="EMBL" id="JAAIVB010000085">
    <property type="protein sequence ID" value="NEX64737.1"/>
    <property type="molecule type" value="Genomic_DNA"/>
</dbReference>
<feature type="transmembrane region" description="Helical" evidence="9">
    <location>
        <begin position="95"/>
        <end position="117"/>
    </location>
</feature>
<dbReference type="GO" id="GO:0022857">
    <property type="term" value="F:transmembrane transporter activity"/>
    <property type="evidence" value="ECO:0007669"/>
    <property type="project" value="InterPro"/>
</dbReference>
<evidence type="ECO:0000256" key="7">
    <source>
        <dbReference type="ARBA" id="ARBA00023136"/>
    </source>
</evidence>
<feature type="transmembrane region" description="Helical" evidence="9">
    <location>
        <begin position="206"/>
        <end position="226"/>
    </location>
</feature>
<keyword evidence="4 9" id="KW-0812">Transmembrane</keyword>
<dbReference type="InterPro" id="IPR037294">
    <property type="entry name" value="ABC_BtuC-like"/>
</dbReference>
<dbReference type="InterPro" id="IPR052157">
    <property type="entry name" value="BCAA_transport_permease"/>
</dbReference>
<evidence type="ECO:0000313" key="10">
    <source>
        <dbReference type="EMBL" id="NEX64737.1"/>
    </source>
</evidence>
<comment type="similarity">
    <text evidence="8">Belongs to the binding-protein-dependent transport system permease family. LivHM subfamily.</text>
</comment>
<dbReference type="SUPFAM" id="SSF81345">
    <property type="entry name" value="ABC transporter involved in vitamin B12 uptake, BtuC"/>
    <property type="match status" value="1"/>
</dbReference>
<gene>
    <name evidence="10" type="ORF">G3574_26965</name>
</gene>
<organism evidence="10 11">
    <name type="scientific">Noviherbaspirillum galbum</name>
    <dbReference type="NCBI Taxonomy" id="2709383"/>
    <lineage>
        <taxon>Bacteria</taxon>
        <taxon>Pseudomonadati</taxon>
        <taxon>Pseudomonadota</taxon>
        <taxon>Betaproteobacteria</taxon>
        <taxon>Burkholderiales</taxon>
        <taxon>Oxalobacteraceae</taxon>
        <taxon>Noviherbaspirillum</taxon>
    </lineage>
</organism>
<feature type="transmembrane region" description="Helical" evidence="9">
    <location>
        <begin position="183"/>
        <end position="200"/>
    </location>
</feature>
<evidence type="ECO:0000256" key="4">
    <source>
        <dbReference type="ARBA" id="ARBA00022692"/>
    </source>
</evidence>
<dbReference type="AlphaFoldDB" id="A0A6B3SVG5"/>
<dbReference type="CDD" id="cd06582">
    <property type="entry name" value="TM_PBP1_LivH_like"/>
    <property type="match status" value="1"/>
</dbReference>
<keyword evidence="6 9" id="KW-1133">Transmembrane helix</keyword>
<feature type="transmembrane region" description="Helical" evidence="9">
    <location>
        <begin position="44"/>
        <end position="62"/>
    </location>
</feature>
<feature type="transmembrane region" description="Helical" evidence="9">
    <location>
        <begin position="233"/>
        <end position="253"/>
    </location>
</feature>
<accession>A0A6B3SVG5</accession>
<proteinExistence type="inferred from homology"/>
<dbReference type="Proteomes" id="UP000482155">
    <property type="component" value="Unassembled WGS sequence"/>
</dbReference>
<name>A0A6B3SVG5_9BURK</name>
<keyword evidence="11" id="KW-1185">Reference proteome</keyword>
<evidence type="ECO:0000256" key="5">
    <source>
        <dbReference type="ARBA" id="ARBA00022970"/>
    </source>
</evidence>
<feature type="transmembrane region" description="Helical" evidence="9">
    <location>
        <begin position="6"/>
        <end position="32"/>
    </location>
</feature>
<dbReference type="RefSeq" id="WP_163968670.1">
    <property type="nucleotide sequence ID" value="NZ_JAAIVB010000085.1"/>
</dbReference>
<evidence type="ECO:0000256" key="2">
    <source>
        <dbReference type="ARBA" id="ARBA00022448"/>
    </source>
</evidence>
<dbReference type="InterPro" id="IPR001851">
    <property type="entry name" value="ABC_transp_permease"/>
</dbReference>
<dbReference type="Pfam" id="PF02653">
    <property type="entry name" value="BPD_transp_2"/>
    <property type="match status" value="1"/>
</dbReference>
<protein>
    <submittedName>
        <fullName evidence="10">Branched-chain amino acid ABC transporter permease</fullName>
    </submittedName>
</protein>
<keyword evidence="7 9" id="KW-0472">Membrane</keyword>
<sequence length="294" mass="31353">MDSLAINLQILFSGLAIGAVYALVALGFVLIIRATNVVNFAQGDFAMLGAFAMMTMLTGLNLPYWLSLLLTLAVMAVFGVLFNYGVYYPLRNRSYLPVIISTLGASVFLQNTVLAVFGPQPKPLEKVFETPGLSVGGVFLDTQYLVIIAVTVIAVAFQYFFFEHTLIGKKLQATSQDKDMARLLGIPVAWMIALTFIYSATLGGLAGVLVGPILFVSIGMGSTIALKAFSATVIGGFGDVTGAIIGGLLLGVVESFAGAYISVPYKDAFAFLLLFIFLLVRPQGIFGEKISEKA</sequence>
<dbReference type="PANTHER" id="PTHR11795:SF445">
    <property type="entry name" value="AMINO ACID ABC TRANSPORTER PERMEASE PROTEIN"/>
    <property type="match status" value="1"/>
</dbReference>
<comment type="caution">
    <text evidence="10">The sequence shown here is derived from an EMBL/GenBank/DDBJ whole genome shotgun (WGS) entry which is preliminary data.</text>
</comment>
<dbReference type="GO" id="GO:0006865">
    <property type="term" value="P:amino acid transport"/>
    <property type="evidence" value="ECO:0007669"/>
    <property type="project" value="UniProtKB-KW"/>
</dbReference>
<keyword evidence="5" id="KW-0029">Amino-acid transport</keyword>
<comment type="subcellular location">
    <subcellularLocation>
        <location evidence="1">Cell membrane</location>
        <topology evidence="1">Multi-pass membrane protein</topology>
    </subcellularLocation>
</comment>
<dbReference type="PANTHER" id="PTHR11795">
    <property type="entry name" value="BRANCHED-CHAIN AMINO ACID TRANSPORT SYSTEM PERMEASE PROTEIN LIVH"/>
    <property type="match status" value="1"/>
</dbReference>
<evidence type="ECO:0000256" key="8">
    <source>
        <dbReference type="ARBA" id="ARBA00037998"/>
    </source>
</evidence>
<evidence type="ECO:0000256" key="6">
    <source>
        <dbReference type="ARBA" id="ARBA00022989"/>
    </source>
</evidence>
<evidence type="ECO:0000256" key="3">
    <source>
        <dbReference type="ARBA" id="ARBA00022475"/>
    </source>
</evidence>
<feature type="transmembrane region" description="Helical" evidence="9">
    <location>
        <begin position="144"/>
        <end position="162"/>
    </location>
</feature>
<evidence type="ECO:0000313" key="11">
    <source>
        <dbReference type="Proteomes" id="UP000482155"/>
    </source>
</evidence>
<dbReference type="GO" id="GO:0005886">
    <property type="term" value="C:plasma membrane"/>
    <property type="evidence" value="ECO:0007669"/>
    <property type="project" value="UniProtKB-SubCell"/>
</dbReference>
<keyword evidence="3" id="KW-1003">Cell membrane</keyword>
<evidence type="ECO:0000256" key="9">
    <source>
        <dbReference type="SAM" id="Phobius"/>
    </source>
</evidence>